<evidence type="ECO:0000259" key="4">
    <source>
        <dbReference type="Pfam" id="PF08534"/>
    </source>
</evidence>
<feature type="repeat" description="TPR" evidence="3">
    <location>
        <begin position="244"/>
        <end position="277"/>
    </location>
</feature>
<dbReference type="PANTHER" id="PTHR45586:SF1">
    <property type="entry name" value="LIPOPOLYSACCHARIDE ASSEMBLY PROTEIN B"/>
    <property type="match status" value="1"/>
</dbReference>
<gene>
    <name evidence="5" type="ORF">GF1_26670</name>
</gene>
<dbReference type="CDD" id="cd02966">
    <property type="entry name" value="TlpA_like_family"/>
    <property type="match status" value="1"/>
</dbReference>
<dbReference type="RefSeq" id="WP_267927026.1">
    <property type="nucleotide sequence ID" value="NZ_AP024233.1"/>
</dbReference>
<dbReference type="PROSITE" id="PS50005">
    <property type="entry name" value="TPR"/>
    <property type="match status" value="2"/>
</dbReference>
<dbReference type="Pfam" id="PF08534">
    <property type="entry name" value="Redoxin"/>
    <property type="match status" value="1"/>
</dbReference>
<dbReference type="Pfam" id="PF14559">
    <property type="entry name" value="TPR_19"/>
    <property type="match status" value="1"/>
</dbReference>
<dbReference type="SUPFAM" id="SSF48452">
    <property type="entry name" value="TPR-like"/>
    <property type="match status" value="1"/>
</dbReference>
<dbReference type="InterPro" id="IPR036249">
    <property type="entry name" value="Thioredoxin-like_sf"/>
</dbReference>
<feature type="repeat" description="TPR" evidence="3">
    <location>
        <begin position="210"/>
        <end position="243"/>
    </location>
</feature>
<evidence type="ECO:0000256" key="3">
    <source>
        <dbReference type="PROSITE-ProRule" id="PRU00339"/>
    </source>
</evidence>
<dbReference type="AlphaFoldDB" id="A0A915U2S6"/>
<dbReference type="KEGG" id="ddu:GF1_26670"/>
<dbReference type="Gene3D" id="1.25.40.10">
    <property type="entry name" value="Tetratricopeptide repeat domain"/>
    <property type="match status" value="1"/>
</dbReference>
<evidence type="ECO:0000256" key="2">
    <source>
        <dbReference type="ARBA" id="ARBA00022803"/>
    </source>
</evidence>
<reference evidence="5" key="1">
    <citation type="submission" date="2020-12" db="EMBL/GenBank/DDBJ databases">
        <title>Desulfobium dissulfuricans gen. nov., sp. nov., a novel mesophilic, sulfate-reducing bacterium isolated from a deep-sea hydrothermal vent.</title>
        <authorList>
            <person name="Hashimoto Y."/>
            <person name="Tame A."/>
            <person name="Sawayama S."/>
            <person name="Miyazaki J."/>
            <person name="Takai K."/>
            <person name="Nakagawa S."/>
        </authorList>
    </citation>
    <scope>NUCLEOTIDE SEQUENCE</scope>
    <source>
        <strain evidence="5">GF1</strain>
    </source>
</reference>
<evidence type="ECO:0000313" key="5">
    <source>
        <dbReference type="EMBL" id="BCO10291.1"/>
    </source>
</evidence>
<dbReference type="PANTHER" id="PTHR45586">
    <property type="entry name" value="TPR REPEAT-CONTAINING PROTEIN PA4667"/>
    <property type="match status" value="1"/>
</dbReference>
<feature type="domain" description="Redoxin" evidence="4">
    <location>
        <begin position="42"/>
        <end position="163"/>
    </location>
</feature>
<dbReference type="InterPro" id="IPR051012">
    <property type="entry name" value="CellSynth/LPSAsmb/PSIAsmb"/>
</dbReference>
<dbReference type="Proteomes" id="UP001063350">
    <property type="component" value="Chromosome"/>
</dbReference>
<evidence type="ECO:0000256" key="1">
    <source>
        <dbReference type="ARBA" id="ARBA00022737"/>
    </source>
</evidence>
<keyword evidence="1" id="KW-0677">Repeat</keyword>
<dbReference type="Pfam" id="PF13432">
    <property type="entry name" value="TPR_16"/>
    <property type="match status" value="1"/>
</dbReference>
<evidence type="ECO:0000313" key="6">
    <source>
        <dbReference type="Proteomes" id="UP001063350"/>
    </source>
</evidence>
<dbReference type="Gene3D" id="3.40.30.10">
    <property type="entry name" value="Glutaredoxin"/>
    <property type="match status" value="1"/>
</dbReference>
<dbReference type="GO" id="GO:0016491">
    <property type="term" value="F:oxidoreductase activity"/>
    <property type="evidence" value="ECO:0007669"/>
    <property type="project" value="InterPro"/>
</dbReference>
<protein>
    <recommendedName>
        <fullName evidence="4">Redoxin domain-containing protein</fullName>
    </recommendedName>
</protein>
<name>A0A915U2S6_9BACT</name>
<dbReference type="InterPro" id="IPR013740">
    <property type="entry name" value="Redoxin"/>
</dbReference>
<accession>A0A915U2S6</accession>
<sequence length="350" mass="39284">MVRTISTYRRINFFLLSLFIAGFFVINGTGRAESFPFRSLKIGKPAPDVEFAGFRTEPGTSIHAHAGKPILLVFWGGDLEAKKKRSIKVLKVVKDLQPYLKEKGVTLLVVNVQNDGDGVVNEVMEKTGLSVPLYVDPNRTAYGKFGLYVLPSVLLIDAKGNVAGGVGYSKDIAERLRGEVDVMLGEKTREQLEAELNPEMKEMPKEQKLARRHMHMGMTMKHKGMLEAAVREMKKALELDPQLTEARVELGCLYVDQDKLDEAIKELEAGLDQEPDSLKAEICLARVSMKMGELEEALADMQALLFRHGRDPDLHFLIGTLQEKLGAPEEAAREYKKAYELLQRKMMLHE</sequence>
<dbReference type="InterPro" id="IPR011990">
    <property type="entry name" value="TPR-like_helical_dom_sf"/>
</dbReference>
<dbReference type="SMART" id="SM00028">
    <property type="entry name" value="TPR"/>
    <property type="match status" value="4"/>
</dbReference>
<keyword evidence="6" id="KW-1185">Reference proteome</keyword>
<organism evidence="5 6">
    <name type="scientific">Desulfolithobacter dissulfuricans</name>
    <dbReference type="NCBI Taxonomy" id="2795293"/>
    <lineage>
        <taxon>Bacteria</taxon>
        <taxon>Pseudomonadati</taxon>
        <taxon>Thermodesulfobacteriota</taxon>
        <taxon>Desulfobulbia</taxon>
        <taxon>Desulfobulbales</taxon>
        <taxon>Desulfobulbaceae</taxon>
        <taxon>Desulfolithobacter</taxon>
    </lineage>
</organism>
<dbReference type="SUPFAM" id="SSF52833">
    <property type="entry name" value="Thioredoxin-like"/>
    <property type="match status" value="1"/>
</dbReference>
<dbReference type="EMBL" id="AP024233">
    <property type="protein sequence ID" value="BCO10291.1"/>
    <property type="molecule type" value="Genomic_DNA"/>
</dbReference>
<dbReference type="InterPro" id="IPR019734">
    <property type="entry name" value="TPR_rpt"/>
</dbReference>
<keyword evidence="2 3" id="KW-0802">TPR repeat</keyword>
<proteinExistence type="predicted"/>